<sequence>MSILSSKECSATFDVSQTEGMESSIEENTGEDKLSVTQLSSRLTDLQYINRKLSEEIKESRAASDSKEEELSKFSRDLQNAKHEIKRLSELAEL</sequence>
<feature type="non-terminal residue" evidence="2">
    <location>
        <position position="94"/>
    </location>
</feature>
<organism evidence="2">
    <name type="scientific">Arion vulgaris</name>
    <dbReference type="NCBI Taxonomy" id="1028688"/>
    <lineage>
        <taxon>Eukaryota</taxon>
        <taxon>Metazoa</taxon>
        <taxon>Spiralia</taxon>
        <taxon>Lophotrochozoa</taxon>
        <taxon>Mollusca</taxon>
        <taxon>Gastropoda</taxon>
        <taxon>Heterobranchia</taxon>
        <taxon>Euthyneura</taxon>
        <taxon>Panpulmonata</taxon>
        <taxon>Eupulmonata</taxon>
        <taxon>Stylommatophora</taxon>
        <taxon>Helicina</taxon>
        <taxon>Arionoidea</taxon>
        <taxon>Arionidae</taxon>
        <taxon>Arion</taxon>
    </lineage>
</organism>
<proteinExistence type="predicted"/>
<feature type="compositionally biased region" description="Polar residues" evidence="1">
    <location>
        <begin position="1"/>
        <end position="21"/>
    </location>
</feature>
<dbReference type="EMBL" id="HACG01012408">
    <property type="protein sequence ID" value="CEK59273.1"/>
    <property type="molecule type" value="Transcribed_RNA"/>
</dbReference>
<gene>
    <name evidence="2" type="primary">ORF35748</name>
</gene>
<feature type="region of interest" description="Disordered" evidence="1">
    <location>
        <begin position="57"/>
        <end position="76"/>
    </location>
</feature>
<dbReference type="AlphaFoldDB" id="A0A0B6YSQ7"/>
<evidence type="ECO:0000256" key="1">
    <source>
        <dbReference type="SAM" id="MobiDB-lite"/>
    </source>
</evidence>
<feature type="region of interest" description="Disordered" evidence="1">
    <location>
        <begin position="1"/>
        <end position="33"/>
    </location>
</feature>
<evidence type="ECO:0000313" key="2">
    <source>
        <dbReference type="EMBL" id="CEK59273.1"/>
    </source>
</evidence>
<name>A0A0B6YSQ7_9EUPU</name>
<accession>A0A0B6YSQ7</accession>
<reference evidence="2" key="1">
    <citation type="submission" date="2014-12" db="EMBL/GenBank/DDBJ databases">
        <title>Insight into the proteome of Arion vulgaris.</title>
        <authorList>
            <person name="Aradska J."/>
            <person name="Bulat T."/>
            <person name="Smidak R."/>
            <person name="Sarate P."/>
            <person name="Gangsoo J."/>
            <person name="Sialana F."/>
            <person name="Bilban M."/>
            <person name="Lubec G."/>
        </authorList>
    </citation>
    <scope>NUCLEOTIDE SEQUENCE</scope>
    <source>
        <tissue evidence="2">Skin</tissue>
    </source>
</reference>
<protein>
    <submittedName>
        <fullName evidence="2">Uncharacterized protein</fullName>
    </submittedName>
</protein>